<proteinExistence type="predicted"/>
<dbReference type="SFLD" id="SFLDG00180">
    <property type="entry name" value="muconate_cycloisomerase"/>
    <property type="match status" value="1"/>
</dbReference>
<dbReference type="SUPFAM" id="SSF51604">
    <property type="entry name" value="Enolase C-terminal domain-like"/>
    <property type="match status" value="1"/>
</dbReference>
<protein>
    <recommendedName>
        <fullName evidence="5 6">o-succinylbenzoate synthase</fullName>
        <ecNumber evidence="5 6">4.2.1.113</ecNumber>
    </recommendedName>
</protein>
<dbReference type="GO" id="GO:0046872">
    <property type="term" value="F:metal ion binding"/>
    <property type="evidence" value="ECO:0007669"/>
    <property type="project" value="UniProtKB-KW"/>
</dbReference>
<dbReference type="GO" id="GO:0009234">
    <property type="term" value="P:menaquinone biosynthetic process"/>
    <property type="evidence" value="ECO:0007669"/>
    <property type="project" value="UniProtKB-UniRule"/>
</dbReference>
<evidence type="ECO:0000256" key="5">
    <source>
        <dbReference type="ARBA" id="ARBA00029491"/>
    </source>
</evidence>
<feature type="domain" description="Mandelate racemase/muconate lactonizing enzyme C-terminal" evidence="7">
    <location>
        <begin position="141"/>
        <end position="233"/>
    </location>
</feature>
<dbReference type="Pfam" id="PF13378">
    <property type="entry name" value="MR_MLE_C"/>
    <property type="match status" value="1"/>
</dbReference>
<dbReference type="NCBIfam" id="TIGR01928">
    <property type="entry name" value="menC_lowGC_arch"/>
    <property type="match status" value="1"/>
</dbReference>
<keyword evidence="2" id="KW-0479">Metal-binding</keyword>
<evidence type="ECO:0000259" key="7">
    <source>
        <dbReference type="SMART" id="SM00922"/>
    </source>
</evidence>
<dbReference type="GO" id="GO:0043748">
    <property type="term" value="F:O-succinylbenzoate synthase activity"/>
    <property type="evidence" value="ECO:0007669"/>
    <property type="project" value="UniProtKB-EC"/>
</dbReference>
<keyword evidence="4" id="KW-0456">Lyase</keyword>
<evidence type="ECO:0000313" key="8">
    <source>
        <dbReference type="EMBL" id="OGF67453.1"/>
    </source>
</evidence>
<gene>
    <name evidence="8" type="ORF">A2Y62_14230</name>
</gene>
<keyword evidence="3" id="KW-0460">Magnesium</keyword>
<evidence type="ECO:0000256" key="3">
    <source>
        <dbReference type="ARBA" id="ARBA00022842"/>
    </source>
</evidence>
<dbReference type="STRING" id="1817863.A2Y62_14230"/>
<dbReference type="InterPro" id="IPR036849">
    <property type="entry name" value="Enolase-like_C_sf"/>
</dbReference>
<dbReference type="InterPro" id="IPR013341">
    <property type="entry name" value="Mandelate_racemase_N_dom"/>
</dbReference>
<evidence type="ECO:0000256" key="2">
    <source>
        <dbReference type="ARBA" id="ARBA00022723"/>
    </source>
</evidence>
<dbReference type="InterPro" id="IPR013342">
    <property type="entry name" value="Mandelate_racemase_C"/>
</dbReference>
<dbReference type="UniPathway" id="UPA00079"/>
<evidence type="ECO:0000256" key="1">
    <source>
        <dbReference type="ARBA" id="ARBA00001968"/>
    </source>
</evidence>
<dbReference type="SFLD" id="SFLDS00001">
    <property type="entry name" value="Enolase"/>
    <property type="match status" value="1"/>
</dbReference>
<evidence type="ECO:0000256" key="4">
    <source>
        <dbReference type="ARBA" id="ARBA00023239"/>
    </source>
</evidence>
<dbReference type="UniPathway" id="UPA01057">
    <property type="reaction ID" value="UER00165"/>
</dbReference>
<comment type="cofactor">
    <cofactor evidence="1">
        <name>a divalent metal cation</name>
        <dbReference type="ChEBI" id="CHEBI:60240"/>
    </cofactor>
</comment>
<dbReference type="SMART" id="SM00922">
    <property type="entry name" value="MR_MLE"/>
    <property type="match status" value="1"/>
</dbReference>
<dbReference type="EMBL" id="MFGW01000050">
    <property type="protein sequence ID" value="OGF67453.1"/>
    <property type="molecule type" value="Genomic_DNA"/>
</dbReference>
<dbReference type="SUPFAM" id="SSF54826">
    <property type="entry name" value="Enolase N-terminal domain-like"/>
    <property type="match status" value="1"/>
</dbReference>
<organism evidence="8 9">
    <name type="scientific">Candidatus Fischerbacteria bacterium RBG_13_37_8</name>
    <dbReference type="NCBI Taxonomy" id="1817863"/>
    <lineage>
        <taxon>Bacteria</taxon>
        <taxon>Candidatus Fischeribacteriota</taxon>
    </lineage>
</organism>
<evidence type="ECO:0000313" key="9">
    <source>
        <dbReference type="Proteomes" id="UP000178943"/>
    </source>
</evidence>
<dbReference type="InterPro" id="IPR029065">
    <property type="entry name" value="Enolase_C-like"/>
</dbReference>
<reference evidence="8 9" key="1">
    <citation type="journal article" date="2016" name="Nat. Commun.">
        <title>Thousands of microbial genomes shed light on interconnected biogeochemical processes in an aquifer system.</title>
        <authorList>
            <person name="Anantharaman K."/>
            <person name="Brown C.T."/>
            <person name="Hug L.A."/>
            <person name="Sharon I."/>
            <person name="Castelle C.J."/>
            <person name="Probst A.J."/>
            <person name="Thomas B.C."/>
            <person name="Singh A."/>
            <person name="Wilkins M.J."/>
            <person name="Karaoz U."/>
            <person name="Brodie E.L."/>
            <person name="Williams K.H."/>
            <person name="Hubbard S.S."/>
            <person name="Banfield J.F."/>
        </authorList>
    </citation>
    <scope>NUCLEOTIDE SEQUENCE [LARGE SCALE GENOMIC DNA]</scope>
</reference>
<dbReference type="Pfam" id="PF02746">
    <property type="entry name" value="MR_MLE_N"/>
    <property type="match status" value="1"/>
</dbReference>
<dbReference type="SFLD" id="SFLDF00009">
    <property type="entry name" value="o-succinylbenzoate_synthase"/>
    <property type="match status" value="1"/>
</dbReference>
<dbReference type="InterPro" id="IPR029017">
    <property type="entry name" value="Enolase-like_N"/>
</dbReference>
<dbReference type="Gene3D" id="3.20.20.120">
    <property type="entry name" value="Enolase-like C-terminal domain"/>
    <property type="match status" value="1"/>
</dbReference>
<dbReference type="PANTHER" id="PTHR48073:SF5">
    <property type="entry name" value="O-SUCCINYLBENZOATE SYNTHASE"/>
    <property type="match status" value="1"/>
</dbReference>
<comment type="caution">
    <text evidence="8">The sequence shown here is derived from an EMBL/GenBank/DDBJ whole genome shotgun (WGS) entry which is preliminary data.</text>
</comment>
<sequence length="367" mass="41409">MIEKIEIRIIKLPLVEHFETSFGRIYEREILLISVFSDGIIAFSESATDKDPLYSYENNATALHILEEYIIPLLFADKIEDPINFKRNCSFIKGHNMAKSAMELALWDLKAKKMGQPLYKIWGGVKNGVISGVSIGIKDSLDELNGIIEKRLEEGYQRIKLKIKPGKDTIILSSMRKMHAGICLSVDCNAAYGIEHAPLFKEMDAYKLLMIEQPLAHDDVYYHSVLQGDIATDICLDESITGMHKASEAIELGSCRVINIKIGRVGGYIEAKEIHDYCASRRIPVWCGGMLESGIGRAFNVALATLPDFTLPNDISETRRYWSKDIIDHEFIIRKGLIEVPQGVGIGVIPDFDFIESIAIYRKNYHH</sequence>
<dbReference type="Gene3D" id="3.30.390.10">
    <property type="entry name" value="Enolase-like, N-terminal domain"/>
    <property type="match status" value="1"/>
</dbReference>
<dbReference type="InterPro" id="IPR010197">
    <property type="entry name" value="OSBS/NAAAR"/>
</dbReference>
<evidence type="ECO:0000256" key="6">
    <source>
        <dbReference type="NCBIfam" id="TIGR01928"/>
    </source>
</evidence>
<dbReference type="GO" id="GO:0016854">
    <property type="term" value="F:racemase and epimerase activity"/>
    <property type="evidence" value="ECO:0007669"/>
    <property type="project" value="UniProtKB-ARBA"/>
</dbReference>
<dbReference type="AlphaFoldDB" id="A0A1F5VVX5"/>
<dbReference type="Proteomes" id="UP000178943">
    <property type="component" value="Unassembled WGS sequence"/>
</dbReference>
<dbReference type="PANTHER" id="PTHR48073">
    <property type="entry name" value="O-SUCCINYLBENZOATE SYNTHASE-RELATED"/>
    <property type="match status" value="1"/>
</dbReference>
<accession>A0A1F5VVX5</accession>
<dbReference type="EC" id="4.2.1.113" evidence="5 6"/>
<name>A0A1F5VVX5_9BACT</name>